<protein>
    <submittedName>
        <fullName evidence="1">Uncharacterized protein</fullName>
    </submittedName>
</protein>
<name>A0ACB9C6Q6_ARCLA</name>
<gene>
    <name evidence="1" type="ORF">L6452_18581</name>
</gene>
<dbReference type="EMBL" id="CM042051">
    <property type="protein sequence ID" value="KAI3729909.1"/>
    <property type="molecule type" value="Genomic_DNA"/>
</dbReference>
<sequence length="87" mass="9834">MGVEVSEDLENSSTLADNALKLVDDGLEVEASIDEESLWEKSSENDDNLAELARFDLFRPDQLLSDALKWHWYPIACNSFIMSTLLL</sequence>
<keyword evidence="2" id="KW-1185">Reference proteome</keyword>
<reference evidence="1 2" key="2">
    <citation type="journal article" date="2022" name="Mol. Ecol. Resour.">
        <title>The genomes of chicory, endive, great burdock and yacon provide insights into Asteraceae paleo-polyploidization history and plant inulin production.</title>
        <authorList>
            <person name="Fan W."/>
            <person name="Wang S."/>
            <person name="Wang H."/>
            <person name="Wang A."/>
            <person name="Jiang F."/>
            <person name="Liu H."/>
            <person name="Zhao H."/>
            <person name="Xu D."/>
            <person name="Zhang Y."/>
        </authorList>
    </citation>
    <scope>NUCLEOTIDE SEQUENCE [LARGE SCALE GENOMIC DNA]</scope>
    <source>
        <strain evidence="2">cv. Niubang</strain>
    </source>
</reference>
<comment type="caution">
    <text evidence="1">The sequence shown here is derived from an EMBL/GenBank/DDBJ whole genome shotgun (WGS) entry which is preliminary data.</text>
</comment>
<accession>A0ACB9C6Q6</accession>
<evidence type="ECO:0000313" key="2">
    <source>
        <dbReference type="Proteomes" id="UP001055879"/>
    </source>
</evidence>
<reference evidence="2" key="1">
    <citation type="journal article" date="2022" name="Mol. Ecol. Resour.">
        <title>The genomes of chicory, endive, great burdock and yacon provide insights into Asteraceae palaeo-polyploidization history and plant inulin production.</title>
        <authorList>
            <person name="Fan W."/>
            <person name="Wang S."/>
            <person name="Wang H."/>
            <person name="Wang A."/>
            <person name="Jiang F."/>
            <person name="Liu H."/>
            <person name="Zhao H."/>
            <person name="Xu D."/>
            <person name="Zhang Y."/>
        </authorList>
    </citation>
    <scope>NUCLEOTIDE SEQUENCE [LARGE SCALE GENOMIC DNA]</scope>
    <source>
        <strain evidence="2">cv. Niubang</strain>
    </source>
</reference>
<proteinExistence type="predicted"/>
<evidence type="ECO:0000313" key="1">
    <source>
        <dbReference type="EMBL" id="KAI3729909.1"/>
    </source>
</evidence>
<organism evidence="1 2">
    <name type="scientific">Arctium lappa</name>
    <name type="common">Greater burdock</name>
    <name type="synonym">Lappa major</name>
    <dbReference type="NCBI Taxonomy" id="4217"/>
    <lineage>
        <taxon>Eukaryota</taxon>
        <taxon>Viridiplantae</taxon>
        <taxon>Streptophyta</taxon>
        <taxon>Embryophyta</taxon>
        <taxon>Tracheophyta</taxon>
        <taxon>Spermatophyta</taxon>
        <taxon>Magnoliopsida</taxon>
        <taxon>eudicotyledons</taxon>
        <taxon>Gunneridae</taxon>
        <taxon>Pentapetalae</taxon>
        <taxon>asterids</taxon>
        <taxon>campanulids</taxon>
        <taxon>Asterales</taxon>
        <taxon>Asteraceae</taxon>
        <taxon>Carduoideae</taxon>
        <taxon>Cardueae</taxon>
        <taxon>Arctiinae</taxon>
        <taxon>Arctium</taxon>
    </lineage>
</organism>
<dbReference type="Proteomes" id="UP001055879">
    <property type="component" value="Linkage Group LG05"/>
</dbReference>